<dbReference type="PANTHER" id="PTHR33434">
    <property type="entry name" value="DEGV DOMAIN-CONTAINING PROTEIN DR_1986-RELATED"/>
    <property type="match status" value="1"/>
</dbReference>
<dbReference type="Gene3D" id="3.30.1180.10">
    <property type="match status" value="1"/>
</dbReference>
<dbReference type="Gene3D" id="3.40.50.10170">
    <property type="match status" value="1"/>
</dbReference>
<accession>A0ABW5PAK4</accession>
<keyword evidence="3" id="KW-1185">Reference proteome</keyword>
<gene>
    <name evidence="2" type="ORF">ACFSUF_07285</name>
</gene>
<reference evidence="3" key="1">
    <citation type="journal article" date="2019" name="Int. J. Syst. Evol. Microbiol.">
        <title>The Global Catalogue of Microorganisms (GCM) 10K type strain sequencing project: providing services to taxonomists for standard genome sequencing and annotation.</title>
        <authorList>
            <consortium name="The Broad Institute Genomics Platform"/>
            <consortium name="The Broad Institute Genome Sequencing Center for Infectious Disease"/>
            <person name="Wu L."/>
            <person name="Ma J."/>
        </authorList>
    </citation>
    <scope>NUCLEOTIDE SEQUENCE [LARGE SCALE GENOMIC DNA]</scope>
    <source>
        <strain evidence="3">KCTC 3950</strain>
    </source>
</reference>
<dbReference type="PROSITE" id="PS51482">
    <property type="entry name" value="DEGV"/>
    <property type="match status" value="1"/>
</dbReference>
<evidence type="ECO:0000313" key="3">
    <source>
        <dbReference type="Proteomes" id="UP001597541"/>
    </source>
</evidence>
<dbReference type="Pfam" id="PF02645">
    <property type="entry name" value="DegV"/>
    <property type="match status" value="1"/>
</dbReference>
<organism evidence="2 3">
    <name type="scientific">Paenibacillus gansuensis</name>
    <dbReference type="NCBI Taxonomy" id="306542"/>
    <lineage>
        <taxon>Bacteria</taxon>
        <taxon>Bacillati</taxon>
        <taxon>Bacillota</taxon>
        <taxon>Bacilli</taxon>
        <taxon>Bacillales</taxon>
        <taxon>Paenibacillaceae</taxon>
        <taxon>Paenibacillus</taxon>
    </lineage>
</organism>
<comment type="caution">
    <text evidence="2">The sequence shown here is derived from an EMBL/GenBank/DDBJ whole genome shotgun (WGS) entry which is preliminary data.</text>
</comment>
<evidence type="ECO:0000313" key="2">
    <source>
        <dbReference type="EMBL" id="MFD2612233.1"/>
    </source>
</evidence>
<dbReference type="NCBIfam" id="TIGR00762">
    <property type="entry name" value="DegV"/>
    <property type="match status" value="1"/>
</dbReference>
<proteinExistence type="predicted"/>
<dbReference type="EMBL" id="JBHUME010000005">
    <property type="protein sequence ID" value="MFD2612233.1"/>
    <property type="molecule type" value="Genomic_DNA"/>
</dbReference>
<dbReference type="InterPro" id="IPR043168">
    <property type="entry name" value="DegV_C"/>
</dbReference>
<keyword evidence="1" id="KW-0446">Lipid-binding</keyword>
<dbReference type="RefSeq" id="WP_377601561.1">
    <property type="nucleotide sequence ID" value="NZ_JBHUME010000005.1"/>
</dbReference>
<dbReference type="SUPFAM" id="SSF82549">
    <property type="entry name" value="DAK1/DegV-like"/>
    <property type="match status" value="1"/>
</dbReference>
<name>A0ABW5PAK4_9BACL</name>
<sequence length="280" mass="30841">MAILLISDGSADLPKEVLEESGVTIIPLSVHFEHEQFSSSELTSGQFYSKMKSETLLPKTSSPSPHDFMEIYKQAEGKDVLVLALSSALSSTYNHAKLAAEMMQEENYKGNIEVIDSRSASNGLGLMIYRAAQSIKEGFGFKEVVDRAKQEVADSRTLIFLETLENVVKGGRLDRVKGALASFLNIKLLMHRTDEGAIEVLEKVRGSQNAVKRLIDKIGEVREECGKKDVLAIAHSNCEEKAKAIRDMVMQRYTFREVHISEMGPVIGTYAGEGGIVVSL</sequence>
<dbReference type="Proteomes" id="UP001597541">
    <property type="component" value="Unassembled WGS sequence"/>
</dbReference>
<dbReference type="PANTHER" id="PTHR33434:SF2">
    <property type="entry name" value="FATTY ACID-BINDING PROTEIN TM_1468"/>
    <property type="match status" value="1"/>
</dbReference>
<dbReference type="InterPro" id="IPR050270">
    <property type="entry name" value="DegV_domain_contain"/>
</dbReference>
<evidence type="ECO:0000256" key="1">
    <source>
        <dbReference type="ARBA" id="ARBA00023121"/>
    </source>
</evidence>
<dbReference type="InterPro" id="IPR003797">
    <property type="entry name" value="DegV"/>
</dbReference>
<protein>
    <submittedName>
        <fullName evidence="2">DegV family protein</fullName>
    </submittedName>
</protein>